<dbReference type="InterPro" id="IPR011256">
    <property type="entry name" value="Reg_factor_effector_dom_sf"/>
</dbReference>
<dbReference type="SMART" id="SM00422">
    <property type="entry name" value="HTH_MERR"/>
    <property type="match status" value="1"/>
</dbReference>
<dbReference type="Gene3D" id="3.20.80.10">
    <property type="entry name" value="Regulatory factor, effector binding domain"/>
    <property type="match status" value="1"/>
</dbReference>
<dbReference type="InterPro" id="IPR010499">
    <property type="entry name" value="AraC_E-bd"/>
</dbReference>
<reference evidence="3" key="2">
    <citation type="journal article" date="2013" name="PLoS ONE">
        <title>A Gene Expression Study of the Activities of Aromatic Ring-Cleavage Dioxygenases in Mycobacterium gilvum PYR-GCK to Changes in Salinity and pH during Pyrene Degradation.</title>
        <authorList>
            <person name="Badejo A.C."/>
            <person name="Badejo A.O."/>
            <person name="Shin K.H."/>
            <person name="Chai Y.G."/>
        </authorList>
    </citation>
    <scope>NUCLEOTIDE SEQUENCE [LARGE SCALE GENOMIC DNA]</scope>
    <source>
        <strain evidence="3">PYR-GCK</strain>
    </source>
</reference>
<dbReference type="eggNOG" id="COG0789">
    <property type="taxonomic scope" value="Bacteria"/>
</dbReference>
<dbReference type="PANTHER" id="PTHR30204:SF97">
    <property type="entry name" value="MERR FAMILY REGULATORY PROTEIN"/>
    <property type="match status" value="1"/>
</dbReference>
<dbReference type="PROSITE" id="PS50937">
    <property type="entry name" value="HTH_MERR_2"/>
    <property type="match status" value="1"/>
</dbReference>
<dbReference type="GO" id="GO:0003677">
    <property type="term" value="F:DNA binding"/>
    <property type="evidence" value="ECO:0007669"/>
    <property type="project" value="UniProtKB-KW"/>
</dbReference>
<dbReference type="KEGG" id="mgi:Mflv_0932"/>
<dbReference type="Gene3D" id="1.10.1660.10">
    <property type="match status" value="1"/>
</dbReference>
<evidence type="ECO:0000259" key="2">
    <source>
        <dbReference type="PROSITE" id="PS50937"/>
    </source>
</evidence>
<accession>A4T4I3</accession>
<gene>
    <name evidence="3" type="ordered locus">Mflv_0932</name>
</gene>
<dbReference type="Pfam" id="PF06445">
    <property type="entry name" value="GyrI-like"/>
    <property type="match status" value="1"/>
</dbReference>
<dbReference type="InterPro" id="IPR047057">
    <property type="entry name" value="MerR_fam"/>
</dbReference>
<reference evidence="3" key="1">
    <citation type="submission" date="2007-04" db="EMBL/GenBank/DDBJ databases">
        <authorList>
            <consortium name="US DOE Joint Genome Institute"/>
            <person name="Copeland A."/>
            <person name="Lucas S."/>
            <person name="Lapidus A."/>
            <person name="Barry K."/>
            <person name="Detter J.C."/>
            <person name="Glavina del Rio T."/>
            <person name="Hammon N."/>
            <person name="Israni S."/>
            <person name="Dalin E."/>
            <person name="Tice H."/>
            <person name="Pitluck S."/>
            <person name="Chain P."/>
            <person name="Malfatti S."/>
            <person name="Shin M."/>
            <person name="Vergez L."/>
            <person name="Schmutz J."/>
            <person name="Larimer F."/>
            <person name="Land M."/>
            <person name="Hauser L."/>
            <person name="Kyrpides N."/>
            <person name="Mikhailova N."/>
            <person name="Miller C."/>
            <person name="Richardson P."/>
        </authorList>
    </citation>
    <scope>NUCLEOTIDE SEQUENCE</scope>
    <source>
        <strain evidence="3">PYR-GCK</strain>
    </source>
</reference>
<name>A4T4I3_MYCGI</name>
<dbReference type="eggNOG" id="COG4978">
    <property type="taxonomic scope" value="Bacteria"/>
</dbReference>
<evidence type="ECO:0000256" key="1">
    <source>
        <dbReference type="ARBA" id="ARBA00023125"/>
    </source>
</evidence>
<proteinExistence type="predicted"/>
<dbReference type="InterPro" id="IPR009061">
    <property type="entry name" value="DNA-bd_dom_put_sf"/>
</dbReference>
<dbReference type="SUPFAM" id="SSF55136">
    <property type="entry name" value="Probable bacterial effector-binding domain"/>
    <property type="match status" value="1"/>
</dbReference>
<dbReference type="InterPro" id="IPR000551">
    <property type="entry name" value="MerR-type_HTH_dom"/>
</dbReference>
<dbReference type="GO" id="GO:0003700">
    <property type="term" value="F:DNA-binding transcription factor activity"/>
    <property type="evidence" value="ECO:0007669"/>
    <property type="project" value="InterPro"/>
</dbReference>
<organism evidence="3">
    <name type="scientific">Mycolicibacterium gilvum (strain PYR-GCK)</name>
    <name type="common">Mycobacterium gilvum (strain PYR-GCK)</name>
    <dbReference type="NCBI Taxonomy" id="350054"/>
    <lineage>
        <taxon>Bacteria</taxon>
        <taxon>Bacillati</taxon>
        <taxon>Actinomycetota</taxon>
        <taxon>Actinomycetes</taxon>
        <taxon>Mycobacteriales</taxon>
        <taxon>Mycobacteriaceae</taxon>
        <taxon>Mycolicibacterium</taxon>
    </lineage>
</organism>
<dbReference type="SMART" id="SM00871">
    <property type="entry name" value="AraC_E_bind"/>
    <property type="match status" value="1"/>
</dbReference>
<keyword evidence="1" id="KW-0238">DNA-binding</keyword>
<dbReference type="AlphaFoldDB" id="A4T4I3"/>
<evidence type="ECO:0000313" key="3">
    <source>
        <dbReference type="EMBL" id="ABP43416.1"/>
    </source>
</evidence>
<dbReference type="EMBL" id="CP000656">
    <property type="protein sequence ID" value="ABP43416.1"/>
    <property type="molecule type" value="Genomic_DNA"/>
</dbReference>
<dbReference type="PANTHER" id="PTHR30204">
    <property type="entry name" value="REDOX-CYCLING DRUG-SENSING TRANSCRIPTIONAL ACTIVATOR SOXR"/>
    <property type="match status" value="1"/>
</dbReference>
<protein>
    <submittedName>
        <fullName evidence="3">Putative transcriptional regulator, MerR family</fullName>
    </submittedName>
</protein>
<feature type="domain" description="HTH merR-type" evidence="2">
    <location>
        <begin position="21"/>
        <end position="89"/>
    </location>
</feature>
<dbReference type="Pfam" id="PF13411">
    <property type="entry name" value="MerR_1"/>
    <property type="match status" value="1"/>
</dbReference>
<dbReference type="HOGENOM" id="CLU_065103_2_2_11"/>
<dbReference type="InterPro" id="IPR029442">
    <property type="entry name" value="GyrI-like"/>
</dbReference>
<dbReference type="STRING" id="350054.Mflv_0932"/>
<dbReference type="SUPFAM" id="SSF46955">
    <property type="entry name" value="Putative DNA-binding domain"/>
    <property type="match status" value="1"/>
</dbReference>
<sequence>MTAPPHRRRNAEEDVVGARVSIGDFAVMTSLSRKALRHYHDIGILEPAHIDSHTGYRFYDTGQVDHAHIIRRFRSLGMSIPDIKALLSADGAAARTEIITTHLTQMEVQLQHTRDTVSALRELLSPVSVPSHVEVHAKPALAVWSVGATIEVSEIDDWFGRSLKTLRDAVTAAGSAALGHQPGGLYDRALFLESRGAATLFVPALHSADPPEGVRAEVLPPAEFAVLRHCGGHDGIDRSYGALGRYVNEHLISHQGPIREHYIGATPSTPTTFTATEICWPIFGATPPPQ</sequence>
<dbReference type="CDD" id="cd01107">
    <property type="entry name" value="HTH_BmrR"/>
    <property type="match status" value="1"/>
</dbReference>